<dbReference type="EMBL" id="CM004391">
    <property type="protein sequence ID" value="KAG8653477.1"/>
    <property type="molecule type" value="Genomic_DNA"/>
</dbReference>
<gene>
    <name evidence="1" type="ORF">MANES_05G026200v8</name>
</gene>
<evidence type="ECO:0000313" key="1">
    <source>
        <dbReference type="EMBL" id="KAG8653477.1"/>
    </source>
</evidence>
<reference evidence="2" key="1">
    <citation type="journal article" date="2016" name="Nat. Biotechnol.">
        <title>Sequencing wild and cultivated cassava and related species reveals extensive interspecific hybridization and genetic diversity.</title>
        <authorList>
            <person name="Bredeson J.V."/>
            <person name="Lyons J.B."/>
            <person name="Prochnik S.E."/>
            <person name="Wu G.A."/>
            <person name="Ha C.M."/>
            <person name="Edsinger-Gonzales E."/>
            <person name="Grimwood J."/>
            <person name="Schmutz J."/>
            <person name="Rabbi I.Y."/>
            <person name="Egesi C."/>
            <person name="Nauluvula P."/>
            <person name="Lebot V."/>
            <person name="Ndunguru J."/>
            <person name="Mkamilo G."/>
            <person name="Bart R.S."/>
            <person name="Setter T.L."/>
            <person name="Gleadow R.M."/>
            <person name="Kulakow P."/>
            <person name="Ferguson M.E."/>
            <person name="Rounsley S."/>
            <person name="Rokhsar D.S."/>
        </authorList>
    </citation>
    <scope>NUCLEOTIDE SEQUENCE [LARGE SCALE GENOMIC DNA]</scope>
    <source>
        <strain evidence="2">cv. AM560-2</strain>
    </source>
</reference>
<organism evidence="1 2">
    <name type="scientific">Manihot esculenta</name>
    <name type="common">Cassava</name>
    <name type="synonym">Jatropha manihot</name>
    <dbReference type="NCBI Taxonomy" id="3983"/>
    <lineage>
        <taxon>Eukaryota</taxon>
        <taxon>Viridiplantae</taxon>
        <taxon>Streptophyta</taxon>
        <taxon>Embryophyta</taxon>
        <taxon>Tracheophyta</taxon>
        <taxon>Spermatophyta</taxon>
        <taxon>Magnoliopsida</taxon>
        <taxon>eudicotyledons</taxon>
        <taxon>Gunneridae</taxon>
        <taxon>Pentapetalae</taxon>
        <taxon>rosids</taxon>
        <taxon>fabids</taxon>
        <taxon>Malpighiales</taxon>
        <taxon>Euphorbiaceae</taxon>
        <taxon>Crotonoideae</taxon>
        <taxon>Manihoteae</taxon>
        <taxon>Manihot</taxon>
    </lineage>
</organism>
<keyword evidence="2" id="KW-1185">Reference proteome</keyword>
<proteinExistence type="predicted"/>
<evidence type="ECO:0000313" key="2">
    <source>
        <dbReference type="Proteomes" id="UP000091857"/>
    </source>
</evidence>
<protein>
    <submittedName>
        <fullName evidence="1">Uncharacterized protein</fullName>
    </submittedName>
</protein>
<dbReference type="Proteomes" id="UP000091857">
    <property type="component" value="Chromosome 5"/>
</dbReference>
<comment type="caution">
    <text evidence="1">The sequence shown here is derived from an EMBL/GenBank/DDBJ whole genome shotgun (WGS) entry which is preliminary data.</text>
</comment>
<accession>A0ACB7HL51</accession>
<sequence length="345" mass="39782">MKTSSVKYTEHKKVTNKLVKCNDSNSTRVVRIYVTDGDATDSSSDENDNFISTHQRVKKHINEIRIEDCVEYATGRASSDNSKSRFNKQMLRKNTRDQRYYPEGKKYRGVRQRPWGRFAAEIRDPFRRTRVWLGTFDTAEEAAMVYDRAAIKIKGSNALTNFIKPPVRTSPPDFDIAASSGYDSGMESHSLSSPTSVLRFQFTEEVGNEPQVLNGNVSRPVGEMKEKKWDWRLDQGIEEKEWRPIQCVREEDPTDNCFEELVDIENYAPILLDEYIIPDTVLTKDFVDVDGDFGGWTLWPLDDHMLSSFCDFMSLSFQLETQNPLPIANMFVQLFFLSEISWATL</sequence>
<name>A0ACB7HL51_MANES</name>